<evidence type="ECO:0000313" key="3">
    <source>
        <dbReference type="Proteomes" id="UP000799324"/>
    </source>
</evidence>
<reference evidence="2" key="1">
    <citation type="journal article" date="2020" name="Stud. Mycol.">
        <title>101 Dothideomycetes genomes: a test case for predicting lifestyles and emergence of pathogens.</title>
        <authorList>
            <person name="Haridas S."/>
            <person name="Albert R."/>
            <person name="Binder M."/>
            <person name="Bloem J."/>
            <person name="Labutti K."/>
            <person name="Salamov A."/>
            <person name="Andreopoulos B."/>
            <person name="Baker S."/>
            <person name="Barry K."/>
            <person name="Bills G."/>
            <person name="Bluhm B."/>
            <person name="Cannon C."/>
            <person name="Castanera R."/>
            <person name="Culley D."/>
            <person name="Daum C."/>
            <person name="Ezra D."/>
            <person name="Gonzalez J."/>
            <person name="Henrissat B."/>
            <person name="Kuo A."/>
            <person name="Liang C."/>
            <person name="Lipzen A."/>
            <person name="Lutzoni F."/>
            <person name="Magnuson J."/>
            <person name="Mondo S."/>
            <person name="Nolan M."/>
            <person name="Ohm R."/>
            <person name="Pangilinan J."/>
            <person name="Park H.-J."/>
            <person name="Ramirez L."/>
            <person name="Alfaro M."/>
            <person name="Sun H."/>
            <person name="Tritt A."/>
            <person name="Yoshinaga Y."/>
            <person name="Zwiers L.-H."/>
            <person name="Turgeon B."/>
            <person name="Goodwin S."/>
            <person name="Spatafora J."/>
            <person name="Crous P."/>
            <person name="Grigoriev I."/>
        </authorList>
    </citation>
    <scope>NUCLEOTIDE SEQUENCE</scope>
    <source>
        <strain evidence="2">CBS 122681</strain>
    </source>
</reference>
<proteinExistence type="predicted"/>
<evidence type="ECO:0000313" key="2">
    <source>
        <dbReference type="EMBL" id="KAF2662062.1"/>
    </source>
</evidence>
<dbReference type="Proteomes" id="UP000799324">
    <property type="component" value="Unassembled WGS sequence"/>
</dbReference>
<organism evidence="2 3">
    <name type="scientific">Lophiostoma macrostomum CBS 122681</name>
    <dbReference type="NCBI Taxonomy" id="1314788"/>
    <lineage>
        <taxon>Eukaryota</taxon>
        <taxon>Fungi</taxon>
        <taxon>Dikarya</taxon>
        <taxon>Ascomycota</taxon>
        <taxon>Pezizomycotina</taxon>
        <taxon>Dothideomycetes</taxon>
        <taxon>Pleosporomycetidae</taxon>
        <taxon>Pleosporales</taxon>
        <taxon>Lophiostomataceae</taxon>
        <taxon>Lophiostoma</taxon>
    </lineage>
</organism>
<name>A0A6A6TQI3_9PLEO</name>
<feature type="region of interest" description="Disordered" evidence="1">
    <location>
        <begin position="76"/>
        <end position="101"/>
    </location>
</feature>
<feature type="region of interest" description="Disordered" evidence="1">
    <location>
        <begin position="1"/>
        <end position="20"/>
    </location>
</feature>
<accession>A0A6A6TQI3</accession>
<sequence length="203" mass="22593">MNSFCQIDPVDADGHDTGEGSISLSQFQRDCFEKYRAGGYGGRTSGSLHLSSFVDTMLHLADCAHPRDKEATLLSKEAEEEQLKSATLAPATSKTTPTTPQEFVRELSDRIRRLDPETASAMAEWASNEDAGAPLSYFKEHFLAHRGRIERFAADTKELVRVAEMAGIGDVEKDLDGTNQEIEEQRQWIRLGEQLMGWGVDQQ</sequence>
<keyword evidence="3" id="KW-1185">Reference proteome</keyword>
<dbReference type="EMBL" id="MU004291">
    <property type="protein sequence ID" value="KAF2662062.1"/>
    <property type="molecule type" value="Genomic_DNA"/>
</dbReference>
<dbReference type="AlphaFoldDB" id="A0A6A6TQI3"/>
<protein>
    <submittedName>
        <fullName evidence="2">Uncharacterized protein</fullName>
    </submittedName>
</protein>
<gene>
    <name evidence="2" type="ORF">K491DRAFT_710472</name>
</gene>
<evidence type="ECO:0000256" key="1">
    <source>
        <dbReference type="SAM" id="MobiDB-lite"/>
    </source>
</evidence>
<feature type="compositionally biased region" description="Low complexity" evidence="1">
    <location>
        <begin position="84"/>
        <end position="100"/>
    </location>
</feature>